<organism evidence="1">
    <name type="scientific">Arundo donax</name>
    <name type="common">Giant reed</name>
    <name type="synonym">Donax arundinaceus</name>
    <dbReference type="NCBI Taxonomy" id="35708"/>
    <lineage>
        <taxon>Eukaryota</taxon>
        <taxon>Viridiplantae</taxon>
        <taxon>Streptophyta</taxon>
        <taxon>Embryophyta</taxon>
        <taxon>Tracheophyta</taxon>
        <taxon>Spermatophyta</taxon>
        <taxon>Magnoliopsida</taxon>
        <taxon>Liliopsida</taxon>
        <taxon>Poales</taxon>
        <taxon>Poaceae</taxon>
        <taxon>PACMAD clade</taxon>
        <taxon>Arundinoideae</taxon>
        <taxon>Arundineae</taxon>
        <taxon>Arundo</taxon>
    </lineage>
</organism>
<sequence>MFSTTSLLWCKCSYLLNWGKFQSCGALCSMNCTRTYVYMHRE</sequence>
<accession>A0A0A9BJQ7</accession>
<proteinExistence type="predicted"/>
<reference evidence="1" key="2">
    <citation type="journal article" date="2015" name="Data Brief">
        <title>Shoot transcriptome of the giant reed, Arundo donax.</title>
        <authorList>
            <person name="Barrero R.A."/>
            <person name="Guerrero F.D."/>
            <person name="Moolhuijzen P."/>
            <person name="Goolsby J.A."/>
            <person name="Tidwell J."/>
            <person name="Bellgard S.E."/>
            <person name="Bellgard M.I."/>
        </authorList>
    </citation>
    <scope>NUCLEOTIDE SEQUENCE</scope>
    <source>
        <tissue evidence="1">Shoot tissue taken approximately 20 cm above the soil surface</tissue>
    </source>
</reference>
<evidence type="ECO:0000313" key="1">
    <source>
        <dbReference type="EMBL" id="JAD61460.1"/>
    </source>
</evidence>
<dbReference type="AlphaFoldDB" id="A0A0A9BJQ7"/>
<protein>
    <submittedName>
        <fullName evidence="1">Uncharacterized protein</fullName>
    </submittedName>
</protein>
<dbReference type="EMBL" id="GBRH01236435">
    <property type="protein sequence ID" value="JAD61460.1"/>
    <property type="molecule type" value="Transcribed_RNA"/>
</dbReference>
<reference evidence="1" key="1">
    <citation type="submission" date="2014-09" db="EMBL/GenBank/DDBJ databases">
        <authorList>
            <person name="Magalhaes I.L.F."/>
            <person name="Oliveira U."/>
            <person name="Santos F.R."/>
            <person name="Vidigal T.H.D.A."/>
            <person name="Brescovit A.D."/>
            <person name="Santos A.J."/>
        </authorList>
    </citation>
    <scope>NUCLEOTIDE SEQUENCE</scope>
    <source>
        <tissue evidence="1">Shoot tissue taken approximately 20 cm above the soil surface</tissue>
    </source>
</reference>
<name>A0A0A9BJQ7_ARUDO</name>